<dbReference type="EMBL" id="AAHZBB010000001">
    <property type="protein sequence ID" value="ECB8973176.1"/>
    <property type="molecule type" value="Genomic_DNA"/>
</dbReference>
<dbReference type="Proteomes" id="UP000319232">
    <property type="component" value="Unassembled WGS sequence"/>
</dbReference>
<evidence type="ECO:0000313" key="6">
    <source>
        <dbReference type="EMBL" id="ECT1477761.1"/>
    </source>
</evidence>
<dbReference type="EMBL" id="VCUW02000028">
    <property type="protein sequence ID" value="TRG42403.1"/>
    <property type="molecule type" value="Genomic_DNA"/>
</dbReference>
<reference evidence="4" key="2">
    <citation type="submission" date="2018-07" db="EMBL/GenBank/DDBJ databases">
        <authorList>
            <consortium name="NARMS: The National Antimicrobial Resistance Monitoring System"/>
        </authorList>
    </citation>
    <scope>NUCLEOTIDE SEQUENCE</scope>
    <source>
        <strain evidence="6">FSIS11811949</strain>
        <strain evidence="2">FSIS11813694</strain>
        <strain evidence="7">FSIS11813894</strain>
        <strain evidence="1">FSIS11921149</strain>
        <strain evidence="4">FSIS1605746</strain>
    </source>
</reference>
<evidence type="ECO:0000313" key="12">
    <source>
        <dbReference type="EMBL" id="HAE8374143.1"/>
    </source>
</evidence>
<evidence type="ECO:0000313" key="13">
    <source>
        <dbReference type="EMBL" id="TRG42403.1"/>
    </source>
</evidence>
<dbReference type="EMBL" id="AAFZFQ010000006">
    <property type="protein sequence ID" value="EBL4822965.1"/>
    <property type="molecule type" value="Genomic_DNA"/>
</dbReference>
<reference evidence="13 14" key="3">
    <citation type="journal article" date="2019" name="Appl. Environ. Microbiol.">
        <title>Clinically Unreported Salmonellosis Outbreak Detected via Comparative Genomic Analysis of Municipal Wastewater Salmonella Isolates.</title>
        <authorList>
            <person name="Diemert S."/>
            <person name="Yan T."/>
        </authorList>
    </citation>
    <scope>NUCLEOTIDE SEQUENCE [LARGE SCALE GENOMIC DNA]</scope>
    <source>
        <strain evidence="13 14">HIY0183</strain>
    </source>
</reference>
<evidence type="ECO:0000313" key="1">
    <source>
        <dbReference type="EMBL" id="EBL4822965.1"/>
    </source>
</evidence>
<evidence type="ECO:0000313" key="3">
    <source>
        <dbReference type="EMBL" id="ECB8973176.1"/>
    </source>
</evidence>
<gene>
    <name evidence="4" type="ORF">AZF31_15055</name>
    <name evidence="5" type="ORF">BUM38_08985</name>
    <name evidence="10" type="ORF">D3T63_10590</name>
    <name evidence="7" type="ORF">D4T67_04530</name>
    <name evidence="2" type="ORF">D6A11_13805</name>
    <name evidence="8" type="ORF">DNB52_06190</name>
    <name evidence="6" type="ORF">DUZ69_11160</name>
    <name evidence="9" type="ORF">EVA07_23850</name>
    <name evidence="3" type="ORF">FAC46_02600</name>
    <name evidence="1" type="ORF">FFW56_09655</name>
    <name evidence="13" type="ORF">FG704_023730</name>
    <name evidence="11" type="ORF">GB592_00570</name>
    <name evidence="12" type="ORF">GNC26_002733</name>
</gene>
<reference evidence="11" key="5">
    <citation type="submission" date="2019-10" db="EMBL/GenBank/DDBJ databases">
        <authorList>
            <consortium name="NCBI Pathogen Detection Project"/>
        </authorList>
    </citation>
    <scope>NUCLEOTIDE SEQUENCE</scope>
    <source>
        <strain evidence="12">CDC B1487</strain>
        <strain evidence="11">Salmonella enterica</strain>
    </source>
</reference>
<proteinExistence type="predicted"/>
<evidence type="ECO:0000313" key="2">
    <source>
        <dbReference type="EMBL" id="EBZ0400185.1"/>
    </source>
</evidence>
<evidence type="ECO:0000313" key="5">
    <source>
        <dbReference type="EMBL" id="ECS6135129.1"/>
    </source>
</evidence>
<dbReference type="EMBL" id="DAAGON010000001">
    <property type="protein sequence ID" value="HAB3939598.1"/>
    <property type="molecule type" value="Genomic_DNA"/>
</dbReference>
<dbReference type="EMBL" id="AAKMPV010000004">
    <property type="protein sequence ID" value="ECT3923264.1"/>
    <property type="molecule type" value="Genomic_DNA"/>
</dbReference>
<dbReference type="EMBL" id="AAKJAJ010000009">
    <property type="protein sequence ID" value="ECS2638650.1"/>
    <property type="molecule type" value="Genomic_DNA"/>
</dbReference>
<evidence type="ECO:0000313" key="9">
    <source>
        <dbReference type="EMBL" id="ECU4737974.1"/>
    </source>
</evidence>
<evidence type="ECO:0000313" key="10">
    <source>
        <dbReference type="EMBL" id="ECV0338978.1"/>
    </source>
</evidence>
<dbReference type="EMBL" id="DAATFV010000010">
    <property type="protein sequence ID" value="HAE8374143.1"/>
    <property type="molecule type" value="Genomic_DNA"/>
</dbReference>
<reference evidence="3" key="4">
    <citation type="submission" date="2019-04" db="EMBL/GenBank/DDBJ databases">
        <authorList>
            <consortium name="GenomeTrakr network: Whole genome sequencing for foodborne pathogen traceback"/>
        </authorList>
    </citation>
    <scope>NUCLEOTIDE SEQUENCE</scope>
    <source>
        <strain evidence="8">FSIS11808940</strain>
        <strain evidence="3">FSIS11919908</strain>
        <strain evidence="5">FSIS1609251</strain>
        <strain evidence="10">FSIS21822075</strain>
        <strain evidence="9">HIY0183</strain>
    </source>
</reference>
<comment type="caution">
    <text evidence="3">The sequence shown here is derived from an EMBL/GenBank/DDBJ whole genome shotgun (WGS) entry which is preliminary data.</text>
</comment>
<sequence>MIFVRTATGSHKVESWDLITSRPNFIDKISKAEHKLSEIIGFYRFKDKIHCGLKGCNQPHQMGYIVRTDDGIETNIGNICGAEEFGVQFKELTEQFDNFMKLETNKMIVSEAKLKCDRWSSTIDSFRKLKPSIDTCAANIEKIQNANYAGRLAATEIRLLAKSQSGIVTLTEIETAKWARSILFATNKYMQESGEATTDYFMGKVSFTHVLLPENNLRERFVSISEDIKAIRQIDLKAANSPTIADLSRRANTIEDRIKQLKLLLHEARKFLTKKNLSAVSSKLKNSSTASESDRAHFESFLNTLSR</sequence>
<reference evidence="11" key="1">
    <citation type="journal article" date="2018" name="Genome Biol.">
        <title>SKESA: strategic k-mer extension for scrupulous assemblies.</title>
        <authorList>
            <person name="Souvorov A."/>
            <person name="Agarwala R."/>
            <person name="Lipman D.J."/>
        </authorList>
    </citation>
    <scope>NUCLEOTIDE SEQUENCE</scope>
    <source>
        <strain evidence="12">CDC B1487</strain>
        <strain evidence="11">Salmonella enterica</strain>
    </source>
</reference>
<name>A0A2T8MCL6_SALAN</name>
<dbReference type="EMBL" id="AAKOYA010000006">
    <property type="protein sequence ID" value="ECU1186434.1"/>
    <property type="molecule type" value="Genomic_DNA"/>
</dbReference>
<dbReference type="EMBL" id="AAKKDH010000004">
    <property type="protein sequence ID" value="ECS6135129.1"/>
    <property type="molecule type" value="Genomic_DNA"/>
</dbReference>
<dbReference type="RefSeq" id="WP_023171056.1">
    <property type="nucleotide sequence ID" value="NZ_CALPAM010000002.1"/>
</dbReference>
<dbReference type="EMBL" id="AAKSYA010000011">
    <property type="protein sequence ID" value="ECV0338978.1"/>
    <property type="molecule type" value="Genomic_DNA"/>
</dbReference>
<evidence type="ECO:0000313" key="4">
    <source>
        <dbReference type="EMBL" id="ECS2638650.1"/>
    </source>
</evidence>
<dbReference type="EMBL" id="AAKQAO010000041">
    <property type="protein sequence ID" value="ECU4737974.1"/>
    <property type="molecule type" value="Genomic_DNA"/>
</dbReference>
<accession>A0A2T8MCL6</accession>
<dbReference type="EMBL" id="AAKLVW010000019">
    <property type="protein sequence ID" value="ECT1477761.1"/>
    <property type="molecule type" value="Genomic_DNA"/>
</dbReference>
<dbReference type="EMBL" id="AAHPVZ010000044">
    <property type="protein sequence ID" value="EBZ0400185.1"/>
    <property type="molecule type" value="Genomic_DNA"/>
</dbReference>
<protein>
    <submittedName>
        <fullName evidence="3">Uncharacterized protein</fullName>
    </submittedName>
</protein>
<evidence type="ECO:0000313" key="8">
    <source>
        <dbReference type="EMBL" id="ECU1186434.1"/>
    </source>
</evidence>
<evidence type="ECO:0000313" key="14">
    <source>
        <dbReference type="Proteomes" id="UP000319232"/>
    </source>
</evidence>
<organism evidence="3">
    <name type="scientific">Salmonella anatum</name>
    <dbReference type="NCBI Taxonomy" id="58712"/>
    <lineage>
        <taxon>Bacteria</taxon>
        <taxon>Pseudomonadati</taxon>
        <taxon>Pseudomonadota</taxon>
        <taxon>Gammaproteobacteria</taxon>
        <taxon>Enterobacterales</taxon>
        <taxon>Enterobacteriaceae</taxon>
        <taxon>Salmonella</taxon>
    </lineage>
</organism>
<evidence type="ECO:0000313" key="11">
    <source>
        <dbReference type="EMBL" id="HAB3939598.1"/>
    </source>
</evidence>
<dbReference type="AlphaFoldDB" id="A0A2T8MCL6"/>
<evidence type="ECO:0000313" key="7">
    <source>
        <dbReference type="EMBL" id="ECT3923264.1"/>
    </source>
</evidence>